<reference evidence="1" key="2">
    <citation type="submission" date="2004-02" db="EMBL/GenBank/DDBJ databases">
        <authorList>
            <consortium name="Genoscope"/>
            <consortium name="Whitehead Institute Centre for Genome Research"/>
        </authorList>
    </citation>
    <scope>NUCLEOTIDE SEQUENCE</scope>
</reference>
<protein>
    <submittedName>
        <fullName evidence="1">Chromosome 5 SCAF14581, whole genome shotgun sequence</fullName>
    </submittedName>
</protein>
<reference evidence="1" key="1">
    <citation type="journal article" date="2004" name="Nature">
        <title>Genome duplication in the teleost fish Tetraodon nigroviridis reveals the early vertebrate proto-karyotype.</title>
        <authorList>
            <person name="Jaillon O."/>
            <person name="Aury J.-M."/>
            <person name="Brunet F."/>
            <person name="Petit J.-L."/>
            <person name="Stange-Thomann N."/>
            <person name="Mauceli E."/>
            <person name="Bouneau L."/>
            <person name="Fischer C."/>
            <person name="Ozouf-Costaz C."/>
            <person name="Bernot A."/>
            <person name="Nicaud S."/>
            <person name="Jaffe D."/>
            <person name="Fisher S."/>
            <person name="Lutfalla G."/>
            <person name="Dossat C."/>
            <person name="Segurens B."/>
            <person name="Dasilva C."/>
            <person name="Salanoubat M."/>
            <person name="Levy M."/>
            <person name="Boudet N."/>
            <person name="Castellano S."/>
            <person name="Anthouard V."/>
            <person name="Jubin C."/>
            <person name="Castelli V."/>
            <person name="Katinka M."/>
            <person name="Vacherie B."/>
            <person name="Biemont C."/>
            <person name="Skalli Z."/>
            <person name="Cattolico L."/>
            <person name="Poulain J."/>
            <person name="De Berardinis V."/>
            <person name="Cruaud C."/>
            <person name="Duprat S."/>
            <person name="Brottier P."/>
            <person name="Coutanceau J.-P."/>
            <person name="Gouzy J."/>
            <person name="Parra G."/>
            <person name="Lardier G."/>
            <person name="Chapple C."/>
            <person name="McKernan K.J."/>
            <person name="McEwan P."/>
            <person name="Bosak S."/>
            <person name="Kellis M."/>
            <person name="Volff J.-N."/>
            <person name="Guigo R."/>
            <person name="Zody M.C."/>
            <person name="Mesirov J."/>
            <person name="Lindblad-Toh K."/>
            <person name="Birren B."/>
            <person name="Nusbaum C."/>
            <person name="Kahn D."/>
            <person name="Robinson-Rechavi M."/>
            <person name="Laudet V."/>
            <person name="Schachter V."/>
            <person name="Quetier F."/>
            <person name="Saurin W."/>
            <person name="Scarpelli C."/>
            <person name="Wincker P."/>
            <person name="Lander E.S."/>
            <person name="Weissenbach J."/>
            <person name="Roest Crollius H."/>
        </authorList>
    </citation>
    <scope>NUCLEOTIDE SEQUENCE [LARGE SCALE GENOMIC DNA]</scope>
</reference>
<organism evidence="1">
    <name type="scientific">Tetraodon nigroviridis</name>
    <name type="common">Spotted green pufferfish</name>
    <name type="synonym">Chelonodon nigroviridis</name>
    <dbReference type="NCBI Taxonomy" id="99883"/>
    <lineage>
        <taxon>Eukaryota</taxon>
        <taxon>Metazoa</taxon>
        <taxon>Chordata</taxon>
        <taxon>Craniata</taxon>
        <taxon>Vertebrata</taxon>
        <taxon>Euteleostomi</taxon>
        <taxon>Actinopterygii</taxon>
        <taxon>Neopterygii</taxon>
        <taxon>Teleostei</taxon>
        <taxon>Neoteleostei</taxon>
        <taxon>Acanthomorphata</taxon>
        <taxon>Eupercaria</taxon>
        <taxon>Tetraodontiformes</taxon>
        <taxon>Tetradontoidea</taxon>
        <taxon>Tetraodontidae</taxon>
        <taxon>Tetraodon</taxon>
    </lineage>
</organism>
<evidence type="ECO:0000313" key="1">
    <source>
        <dbReference type="EMBL" id="CAF99957.1"/>
    </source>
</evidence>
<sequence length="81" mass="8480">MTGEEGRDGGGGWNFGMAGKRCASEAHLDFHGCFLDTGSGGLAHPRSTRDFPPIPFCGGTLANCKEGRTVTLQVVSREVPA</sequence>
<gene>
    <name evidence="1" type="ORF">GSTENG00018228001</name>
</gene>
<dbReference type="KEGG" id="tng:GSTEN00018228G001"/>
<accession>Q4SHC5</accession>
<name>Q4SHC5_TETNG</name>
<dbReference type="EMBL" id="CAAE01014581">
    <property type="protein sequence ID" value="CAF99957.1"/>
    <property type="molecule type" value="Genomic_DNA"/>
</dbReference>
<dbReference type="AlphaFoldDB" id="Q4SHC5"/>
<proteinExistence type="predicted"/>